<dbReference type="InterPro" id="IPR003783">
    <property type="entry name" value="Regulatory_RecX"/>
</dbReference>
<evidence type="ECO:0000256" key="3">
    <source>
        <dbReference type="ARBA" id="ARBA00018111"/>
    </source>
</evidence>
<dbReference type="InterPro" id="IPR053926">
    <property type="entry name" value="RecX_HTH_1st"/>
</dbReference>
<dbReference type="Pfam" id="PF02631">
    <property type="entry name" value="RecX_HTH2"/>
    <property type="match status" value="1"/>
</dbReference>
<name>A0A4R1AW19_9BACI</name>
<keyword evidence="4 5" id="KW-0963">Cytoplasm</keyword>
<dbReference type="Pfam" id="PF21981">
    <property type="entry name" value="RecX_HTH3"/>
    <property type="match status" value="2"/>
</dbReference>
<dbReference type="STRING" id="1742358.GCA_001439605_03144"/>
<gene>
    <name evidence="5 9" type="primary">recX</name>
    <name evidence="9" type="ORF">E0Y62_11260</name>
</gene>
<dbReference type="HAMAP" id="MF_01114">
    <property type="entry name" value="RecX"/>
    <property type="match status" value="1"/>
</dbReference>
<reference evidence="9 10" key="1">
    <citation type="submission" date="2019-03" db="EMBL/GenBank/DDBJ databases">
        <authorList>
            <person name="Jensen L."/>
            <person name="Storgaard J."/>
            <person name="Sulaj E."/>
            <person name="Schramm A."/>
            <person name="Marshall I.P.G."/>
        </authorList>
    </citation>
    <scope>NUCLEOTIDE SEQUENCE [LARGE SCALE GENOMIC DNA]</scope>
    <source>
        <strain evidence="9 10">2017H2G3</strain>
    </source>
</reference>
<dbReference type="EMBL" id="SJTH01000011">
    <property type="protein sequence ID" value="TCJ04021.1"/>
    <property type="molecule type" value="Genomic_DNA"/>
</dbReference>
<organism evidence="9 10">
    <name type="scientific">Cytobacillus praedii</name>
    <dbReference type="NCBI Taxonomy" id="1742358"/>
    <lineage>
        <taxon>Bacteria</taxon>
        <taxon>Bacillati</taxon>
        <taxon>Bacillota</taxon>
        <taxon>Bacilli</taxon>
        <taxon>Bacillales</taxon>
        <taxon>Bacillaceae</taxon>
        <taxon>Cytobacillus</taxon>
    </lineage>
</organism>
<evidence type="ECO:0000259" key="7">
    <source>
        <dbReference type="Pfam" id="PF21981"/>
    </source>
</evidence>
<evidence type="ECO:0000256" key="5">
    <source>
        <dbReference type="HAMAP-Rule" id="MF_01114"/>
    </source>
</evidence>
<dbReference type="Gene3D" id="1.10.10.10">
    <property type="entry name" value="Winged helix-like DNA-binding domain superfamily/Winged helix DNA-binding domain"/>
    <property type="match status" value="4"/>
</dbReference>
<accession>A0A4R1AW19</accession>
<evidence type="ECO:0000259" key="6">
    <source>
        <dbReference type="Pfam" id="PF02631"/>
    </source>
</evidence>
<feature type="domain" description="RecX third three-helical" evidence="7">
    <location>
        <begin position="155"/>
        <end position="202"/>
    </location>
</feature>
<comment type="caution">
    <text evidence="9">The sequence shown here is derived from an EMBL/GenBank/DDBJ whole genome shotgun (WGS) entry which is preliminary data.</text>
</comment>
<dbReference type="AlphaFoldDB" id="A0A4R1AW19"/>
<dbReference type="RefSeq" id="WP_131236873.1">
    <property type="nucleotide sequence ID" value="NZ_SJTH01000011.1"/>
</dbReference>
<keyword evidence="10" id="KW-1185">Reference proteome</keyword>
<dbReference type="GO" id="GO:0006282">
    <property type="term" value="P:regulation of DNA repair"/>
    <property type="evidence" value="ECO:0007669"/>
    <property type="project" value="UniProtKB-UniRule"/>
</dbReference>
<feature type="domain" description="RecX first three-helical" evidence="8">
    <location>
        <begin position="63"/>
        <end position="101"/>
    </location>
</feature>
<comment type="function">
    <text evidence="5">Modulates RecA activity.</text>
</comment>
<comment type="similarity">
    <text evidence="2 5">Belongs to the RecX family.</text>
</comment>
<dbReference type="InterPro" id="IPR053924">
    <property type="entry name" value="RecX_HTH_2nd"/>
</dbReference>
<feature type="domain" description="RecX third three-helical" evidence="7">
    <location>
        <begin position="212"/>
        <end position="259"/>
    </location>
</feature>
<dbReference type="InterPro" id="IPR053925">
    <property type="entry name" value="RecX_HTH_3rd"/>
</dbReference>
<evidence type="ECO:0000256" key="4">
    <source>
        <dbReference type="ARBA" id="ARBA00022490"/>
    </source>
</evidence>
<evidence type="ECO:0000313" key="10">
    <source>
        <dbReference type="Proteomes" id="UP000293846"/>
    </source>
</evidence>
<evidence type="ECO:0000256" key="2">
    <source>
        <dbReference type="ARBA" id="ARBA00009695"/>
    </source>
</evidence>
<proteinExistence type="inferred from homology"/>
<dbReference type="InterPro" id="IPR036388">
    <property type="entry name" value="WH-like_DNA-bd_sf"/>
</dbReference>
<sequence length="269" mass="31885">MPIITKITVQQKKTDRYNIFLDEKYAFSVEEDVLIKHQLKKGLELDEFSLSEIAYQDDIRKSYNLAIQYLARRMRSEAEVRKALKDKEVDESIIQEVIHRLYEYSFLNDEEFAIAYVRTAMNTTDKGTDLIRRELKEKGISENIAERALKEYPFEQELETAIKLCEKFVQKNTRDSSRIMKQKLEQLLFRKGFPLSIIQTALSEMETEKAEDEEMNALRIHAEKAHRKYAKLEGFEYEQKMKQTLFRKGFAFELIEQVLSQINEQEDPN</sequence>
<comment type="subcellular location">
    <subcellularLocation>
        <location evidence="1 5">Cytoplasm</location>
    </subcellularLocation>
</comment>
<dbReference type="Pfam" id="PF21982">
    <property type="entry name" value="RecX_HTH1"/>
    <property type="match status" value="1"/>
</dbReference>
<dbReference type="Proteomes" id="UP000293846">
    <property type="component" value="Unassembled WGS sequence"/>
</dbReference>
<dbReference type="OrthoDB" id="5421057at2"/>
<dbReference type="PANTHER" id="PTHR33602">
    <property type="entry name" value="REGULATORY PROTEIN RECX FAMILY PROTEIN"/>
    <property type="match status" value="1"/>
</dbReference>
<dbReference type="GO" id="GO:0005737">
    <property type="term" value="C:cytoplasm"/>
    <property type="evidence" value="ECO:0007669"/>
    <property type="project" value="UniProtKB-SubCell"/>
</dbReference>
<dbReference type="NCBIfam" id="NF010733">
    <property type="entry name" value="PRK14135.1"/>
    <property type="match status" value="1"/>
</dbReference>
<evidence type="ECO:0000313" key="9">
    <source>
        <dbReference type="EMBL" id="TCJ04021.1"/>
    </source>
</evidence>
<evidence type="ECO:0000256" key="1">
    <source>
        <dbReference type="ARBA" id="ARBA00004496"/>
    </source>
</evidence>
<feature type="domain" description="RecX second three-helical" evidence="6">
    <location>
        <begin position="108"/>
        <end position="149"/>
    </location>
</feature>
<dbReference type="PANTHER" id="PTHR33602:SF1">
    <property type="entry name" value="REGULATORY PROTEIN RECX FAMILY PROTEIN"/>
    <property type="match status" value="1"/>
</dbReference>
<protein>
    <recommendedName>
        <fullName evidence="3 5">Regulatory protein RecX</fullName>
    </recommendedName>
</protein>
<evidence type="ECO:0000259" key="8">
    <source>
        <dbReference type="Pfam" id="PF21982"/>
    </source>
</evidence>